<dbReference type="AlphaFoldDB" id="A0A3G8M3M4"/>
<dbReference type="Proteomes" id="UP000273982">
    <property type="component" value="Chromosome"/>
</dbReference>
<protein>
    <submittedName>
        <fullName evidence="1">Uncharacterized protein</fullName>
    </submittedName>
</protein>
<dbReference type="EMBL" id="CP034086">
    <property type="protein sequence ID" value="AZG76307.1"/>
    <property type="molecule type" value="Genomic_DNA"/>
</dbReference>
<accession>A0A3G8M3M4</accession>
<proteinExistence type="predicted"/>
<evidence type="ECO:0000313" key="2">
    <source>
        <dbReference type="Proteomes" id="UP000273982"/>
    </source>
</evidence>
<organism evidence="1 2">
    <name type="scientific">Methylocystis rosea</name>
    <dbReference type="NCBI Taxonomy" id="173366"/>
    <lineage>
        <taxon>Bacteria</taxon>
        <taxon>Pseudomonadati</taxon>
        <taxon>Pseudomonadota</taxon>
        <taxon>Alphaproteobacteria</taxon>
        <taxon>Hyphomicrobiales</taxon>
        <taxon>Methylocystaceae</taxon>
        <taxon>Methylocystis</taxon>
    </lineage>
</organism>
<reference evidence="1 2" key="1">
    <citation type="submission" date="2018-11" db="EMBL/GenBank/DDBJ databases">
        <title>Genome squencing of methanotrophic bacteria isolated from alkaline groundwater in Korea.</title>
        <authorList>
            <person name="Nguyen L.N."/>
        </authorList>
    </citation>
    <scope>NUCLEOTIDE SEQUENCE [LARGE SCALE GENOMIC DNA]</scope>
    <source>
        <strain evidence="1 2">GW6</strain>
    </source>
</reference>
<dbReference type="KEGG" id="mros:EHO51_05955"/>
<evidence type="ECO:0000313" key="1">
    <source>
        <dbReference type="EMBL" id="AZG76307.1"/>
    </source>
</evidence>
<name>A0A3G8M3M4_9HYPH</name>
<gene>
    <name evidence="1" type="ORF">EHO51_05955</name>
</gene>
<dbReference type="RefSeq" id="WP_124738124.1">
    <property type="nucleotide sequence ID" value="NZ_CP034086.1"/>
</dbReference>
<sequence length="77" mass="8724">MTLESSERGDSFTHPPPQADEVYISKIQQQASVALWHLIHGANIRPGDEIRLNLSVVTARGEIHDRRVLRAPDKIER</sequence>